<dbReference type="Gene3D" id="3.40.50.720">
    <property type="entry name" value="NAD(P)-binding Rossmann-like Domain"/>
    <property type="match status" value="1"/>
</dbReference>
<organism evidence="1 2">
    <name type="scientific">Oleiphilus messinensis</name>
    <dbReference type="NCBI Taxonomy" id="141451"/>
    <lineage>
        <taxon>Bacteria</taxon>
        <taxon>Pseudomonadati</taxon>
        <taxon>Pseudomonadota</taxon>
        <taxon>Gammaproteobacteria</taxon>
        <taxon>Oceanospirillales</taxon>
        <taxon>Oleiphilaceae</taxon>
        <taxon>Oleiphilus</taxon>
    </lineage>
</organism>
<reference evidence="1 2" key="1">
    <citation type="submission" date="2017-05" db="EMBL/GenBank/DDBJ databases">
        <title>Genomic insights into alkan degradation activity of Oleiphilus messinensis.</title>
        <authorList>
            <person name="Kozyavkin S.A."/>
            <person name="Slesarev A.I."/>
            <person name="Golyshin P.N."/>
            <person name="Korzhenkov A."/>
            <person name="Golyshina O.N."/>
            <person name="Toshchakov S.V."/>
        </authorList>
    </citation>
    <scope>NUCLEOTIDE SEQUENCE [LARGE SCALE GENOMIC DNA]</scope>
    <source>
        <strain evidence="1 2">ME102</strain>
    </source>
</reference>
<sequence length="423" mass="49119">MHSVIIFDHLPYSGGYTASLEMVKLLNKNESLIMGPGTERQILGDLSQSELEKLRLISGHTVFGLLESRPVNLNYITMLRNPVNRFISHYFWWQRLVETGDQTEAARCKECDLIKSTSSLEEFLNRYLSITDHFEASQLYYLLHRHIPEKELMEARKLGIFCDEIVDIAVAELEKAYDQVFITELFEESLVAFSWRHNLAFPDVYQKITYSGVKWDELDISKEAIEIITHLCRIESAVYNRARNRFEHEIEPLLDERFINYKVDCIASDSKFLRHYLNQSSTYLPKQLNNGTDIGSKVSDRLTEKIFTALRNQSSMIEPLAYSGNLFDAGNSDLTFMIWGTSEHYRKRYQTSVVNCNNRQFRGFIDNNQEKWGTMIDGYKVHAPQDIVSQENRVDVILIASDFVSEISTQIRKEICYAPLLCH</sequence>
<dbReference type="SUPFAM" id="SSF53335">
    <property type="entry name" value="S-adenosyl-L-methionine-dependent methyltransferases"/>
    <property type="match status" value="1"/>
</dbReference>
<dbReference type="InterPro" id="IPR027417">
    <property type="entry name" value="P-loop_NTPase"/>
</dbReference>
<name>A0A1Y0I9N2_9GAMM</name>
<dbReference type="SUPFAM" id="SSF52540">
    <property type="entry name" value="P-loop containing nucleoside triphosphate hydrolases"/>
    <property type="match status" value="1"/>
</dbReference>
<dbReference type="RefSeq" id="WP_087462093.1">
    <property type="nucleotide sequence ID" value="NZ_CP021425.1"/>
</dbReference>
<gene>
    <name evidence="1" type="ORF">OLMES_3128</name>
</gene>
<evidence type="ECO:0000313" key="1">
    <source>
        <dbReference type="EMBL" id="ARU57171.1"/>
    </source>
</evidence>
<evidence type="ECO:0000313" key="2">
    <source>
        <dbReference type="Proteomes" id="UP000196027"/>
    </source>
</evidence>
<dbReference type="Proteomes" id="UP000196027">
    <property type="component" value="Chromosome"/>
</dbReference>
<evidence type="ECO:0008006" key="3">
    <source>
        <dbReference type="Google" id="ProtNLM"/>
    </source>
</evidence>
<dbReference type="AlphaFoldDB" id="A0A1Y0I9N2"/>
<dbReference type="OrthoDB" id="7981249at2"/>
<dbReference type="EMBL" id="CP021425">
    <property type="protein sequence ID" value="ARU57171.1"/>
    <property type="molecule type" value="Genomic_DNA"/>
</dbReference>
<keyword evidence="2" id="KW-1185">Reference proteome</keyword>
<proteinExistence type="predicted"/>
<protein>
    <recommendedName>
        <fullName evidence="3">Sulfotransferase family protein</fullName>
    </recommendedName>
</protein>
<dbReference type="InterPro" id="IPR029063">
    <property type="entry name" value="SAM-dependent_MTases_sf"/>
</dbReference>
<dbReference type="KEGG" id="ome:OLMES_3128"/>
<accession>A0A1Y0I9N2</accession>
<dbReference type="Gene3D" id="3.40.50.300">
    <property type="entry name" value="P-loop containing nucleotide triphosphate hydrolases"/>
    <property type="match status" value="1"/>
</dbReference>